<accession>A0ABV4CQU8</accession>
<comment type="pathway">
    <text evidence="1">Lipid metabolism.</text>
</comment>
<dbReference type="EC" id="2.1.1.-" evidence="6"/>
<evidence type="ECO:0000256" key="4">
    <source>
        <dbReference type="ARBA" id="ARBA00025707"/>
    </source>
</evidence>
<evidence type="ECO:0000313" key="7">
    <source>
        <dbReference type="Proteomes" id="UP001564626"/>
    </source>
</evidence>
<feature type="domain" description="Methyltransferase type 11" evidence="5">
    <location>
        <begin position="90"/>
        <end position="187"/>
    </location>
</feature>
<dbReference type="SUPFAM" id="SSF53335">
    <property type="entry name" value="S-adenosyl-L-methionine-dependent methyltransferases"/>
    <property type="match status" value="1"/>
</dbReference>
<evidence type="ECO:0000256" key="3">
    <source>
        <dbReference type="ARBA" id="ARBA00022679"/>
    </source>
</evidence>
<comment type="caution">
    <text evidence="6">The sequence shown here is derived from an EMBL/GenBank/DDBJ whole genome shotgun (WGS) entry which is preliminary data.</text>
</comment>
<comment type="pathway">
    <text evidence="4">Phospholipid metabolism.</text>
</comment>
<dbReference type="Gene3D" id="3.40.50.150">
    <property type="entry name" value="Vaccinia Virus protein VP39"/>
    <property type="match status" value="1"/>
</dbReference>
<sequence>MTATHLPAKASIAARTRQYILLASLFVIPQDRRARVLQHMDGRYNLFGEEGLNHNMGYWAGDPDSLDEASDALARLLADVGGLRDGARLLDVGCGFGDQDMLWAQEYDLAELVAIDIVEFKVELARQRARAAGLDRVRFDTGTGCRLRYPDSSFDHVFAIESSFHIRTRAAFFAEAFRVLRPGGRLALAEPAPARGVRLSRMAVLMQQTVVATPRENIYDADGYRRELQRAGFTGIEIRSIKDQAFTPFMRYLRRRLTDPVVVGRVNPMVRAMWKGWAERADGQSGMAGEQDYLLVTASRPGS</sequence>
<dbReference type="PANTHER" id="PTHR44307">
    <property type="entry name" value="PHOSPHOETHANOLAMINE METHYLTRANSFERASE"/>
    <property type="match status" value="1"/>
</dbReference>
<keyword evidence="3 6" id="KW-0808">Transferase</keyword>
<evidence type="ECO:0000256" key="2">
    <source>
        <dbReference type="ARBA" id="ARBA00022603"/>
    </source>
</evidence>
<dbReference type="CDD" id="cd02440">
    <property type="entry name" value="AdoMet_MTases"/>
    <property type="match status" value="1"/>
</dbReference>
<dbReference type="RefSeq" id="WP_369775575.1">
    <property type="nucleotide sequence ID" value="NZ_JBGEHV010000069.1"/>
</dbReference>
<proteinExistence type="predicted"/>
<name>A0ABV4CQU8_9PSEU</name>
<dbReference type="GO" id="GO:0008168">
    <property type="term" value="F:methyltransferase activity"/>
    <property type="evidence" value="ECO:0007669"/>
    <property type="project" value="UniProtKB-KW"/>
</dbReference>
<keyword evidence="7" id="KW-1185">Reference proteome</keyword>
<dbReference type="Pfam" id="PF08241">
    <property type="entry name" value="Methyltransf_11"/>
    <property type="match status" value="1"/>
</dbReference>
<gene>
    <name evidence="6" type="ORF">AB8O55_26145</name>
</gene>
<evidence type="ECO:0000259" key="5">
    <source>
        <dbReference type="Pfam" id="PF08241"/>
    </source>
</evidence>
<evidence type="ECO:0000313" key="6">
    <source>
        <dbReference type="EMBL" id="MEY8042903.1"/>
    </source>
</evidence>
<dbReference type="InterPro" id="IPR013216">
    <property type="entry name" value="Methyltransf_11"/>
</dbReference>
<evidence type="ECO:0000256" key="1">
    <source>
        <dbReference type="ARBA" id="ARBA00005189"/>
    </source>
</evidence>
<reference evidence="6 7" key="1">
    <citation type="submission" date="2024-08" db="EMBL/GenBank/DDBJ databases">
        <title>Genome mining of Saccharopolyspora cebuensis PGLac3 from Nigerian medicinal plant.</title>
        <authorList>
            <person name="Ezeobiora C.E."/>
            <person name="Igbokwe N.H."/>
            <person name="Amin D.H."/>
            <person name="Mendie U.E."/>
        </authorList>
    </citation>
    <scope>NUCLEOTIDE SEQUENCE [LARGE SCALE GENOMIC DNA]</scope>
    <source>
        <strain evidence="6 7">PGLac3</strain>
    </source>
</reference>
<dbReference type="EMBL" id="JBGEHV010000069">
    <property type="protein sequence ID" value="MEY8042903.1"/>
    <property type="molecule type" value="Genomic_DNA"/>
</dbReference>
<dbReference type="GO" id="GO:0032259">
    <property type="term" value="P:methylation"/>
    <property type="evidence" value="ECO:0007669"/>
    <property type="project" value="UniProtKB-KW"/>
</dbReference>
<dbReference type="PANTHER" id="PTHR44307:SF2">
    <property type="entry name" value="PHOSPHOETHANOLAMINE METHYLTRANSFERASE ISOFORM X1"/>
    <property type="match status" value="1"/>
</dbReference>
<dbReference type="InterPro" id="IPR029063">
    <property type="entry name" value="SAM-dependent_MTases_sf"/>
</dbReference>
<organism evidence="6 7">
    <name type="scientific">Saccharopolyspora cebuensis</name>
    <dbReference type="NCBI Taxonomy" id="418759"/>
    <lineage>
        <taxon>Bacteria</taxon>
        <taxon>Bacillati</taxon>
        <taxon>Actinomycetota</taxon>
        <taxon>Actinomycetes</taxon>
        <taxon>Pseudonocardiales</taxon>
        <taxon>Pseudonocardiaceae</taxon>
        <taxon>Saccharopolyspora</taxon>
    </lineage>
</organism>
<dbReference type="Proteomes" id="UP001564626">
    <property type="component" value="Unassembled WGS sequence"/>
</dbReference>
<keyword evidence="2 6" id="KW-0489">Methyltransferase</keyword>
<protein>
    <submittedName>
        <fullName evidence="6">Cyclopropane-fatty-acyl-phospholipid synthase family protein</fullName>
        <ecNumber evidence="6">2.1.1.-</ecNumber>
    </submittedName>
</protein>